<dbReference type="EMBL" id="BIFS01000002">
    <property type="protein sequence ID" value="GCE24193.1"/>
    <property type="molecule type" value="Genomic_DNA"/>
</dbReference>
<dbReference type="InterPro" id="IPR041698">
    <property type="entry name" value="Methyltransf_25"/>
</dbReference>
<keyword evidence="5" id="KW-1185">Reference proteome</keyword>
<dbReference type="RefSeq" id="WP_126557450.1">
    <property type="nucleotide sequence ID" value="NZ_BIFS01000002.1"/>
</dbReference>
<organism evidence="4 5">
    <name type="scientific">Dictyobacter kobayashii</name>
    <dbReference type="NCBI Taxonomy" id="2014872"/>
    <lineage>
        <taxon>Bacteria</taxon>
        <taxon>Bacillati</taxon>
        <taxon>Chloroflexota</taxon>
        <taxon>Ktedonobacteria</taxon>
        <taxon>Ktedonobacterales</taxon>
        <taxon>Dictyobacteraceae</taxon>
        <taxon>Dictyobacter</taxon>
    </lineage>
</organism>
<reference evidence="5" key="1">
    <citation type="submission" date="2018-12" db="EMBL/GenBank/DDBJ databases">
        <title>Tengunoibacter tsumagoiensis gen. nov., sp. nov., Dictyobacter kobayashii sp. nov., D. alpinus sp. nov., and D. joshuensis sp. nov. and description of Dictyobacteraceae fam. nov. within the order Ktedonobacterales isolated from Tengu-no-mugimeshi.</title>
        <authorList>
            <person name="Wang C.M."/>
            <person name="Zheng Y."/>
            <person name="Sakai Y."/>
            <person name="Toyoda A."/>
            <person name="Minakuchi Y."/>
            <person name="Abe K."/>
            <person name="Yokota A."/>
            <person name="Yabe S."/>
        </authorList>
    </citation>
    <scope>NUCLEOTIDE SEQUENCE [LARGE SCALE GENOMIC DNA]</scope>
    <source>
        <strain evidence="5">Uno11</strain>
    </source>
</reference>
<evidence type="ECO:0000313" key="4">
    <source>
        <dbReference type="EMBL" id="GCE24193.1"/>
    </source>
</evidence>
<dbReference type="SUPFAM" id="SSF53335">
    <property type="entry name" value="S-adenosyl-L-methionine-dependent methyltransferases"/>
    <property type="match status" value="1"/>
</dbReference>
<name>A0A402AYP8_9CHLR</name>
<dbReference type="OrthoDB" id="9772751at2"/>
<protein>
    <submittedName>
        <fullName evidence="4">SAM-dependent methyltransferase</fullName>
    </submittedName>
</protein>
<sequence>MSKPHIDTETVRADFDRIALLAPESEHGRWNHNNHYHPFLLAQLPAQCDHALDLGCGTGDFARLLAARSKHVLAMDLSPQMIQRARMQSSASPNIEFVAADALLWDFQPGQFDYVSSIATLHHIPLEEILIRMKEALAPGGTLAVLDLYAHRPSDLFIDLAAIPINLVMERIKNGHRPPGSQAAREAMAAHYAHDSHLWMMPLAQIRHICHKILPGARVTRHLYWRYSIVWQKPSDAPRQK</sequence>
<gene>
    <name evidence="4" type="ORF">KDK_79930</name>
</gene>
<comment type="caution">
    <text evidence="4">The sequence shown here is derived from an EMBL/GenBank/DDBJ whole genome shotgun (WGS) entry which is preliminary data.</text>
</comment>
<evidence type="ECO:0000256" key="2">
    <source>
        <dbReference type="ARBA" id="ARBA00022679"/>
    </source>
</evidence>
<dbReference type="CDD" id="cd02440">
    <property type="entry name" value="AdoMet_MTases"/>
    <property type="match status" value="1"/>
</dbReference>
<dbReference type="Pfam" id="PF13649">
    <property type="entry name" value="Methyltransf_25"/>
    <property type="match status" value="1"/>
</dbReference>
<dbReference type="Gene3D" id="3.40.50.150">
    <property type="entry name" value="Vaccinia Virus protein VP39"/>
    <property type="match status" value="1"/>
</dbReference>
<dbReference type="Proteomes" id="UP000287188">
    <property type="component" value="Unassembled WGS sequence"/>
</dbReference>
<keyword evidence="1 4" id="KW-0489">Methyltransferase</keyword>
<dbReference type="InterPro" id="IPR029063">
    <property type="entry name" value="SAM-dependent_MTases_sf"/>
</dbReference>
<dbReference type="AlphaFoldDB" id="A0A402AYP8"/>
<dbReference type="GO" id="GO:0032259">
    <property type="term" value="P:methylation"/>
    <property type="evidence" value="ECO:0007669"/>
    <property type="project" value="UniProtKB-KW"/>
</dbReference>
<dbReference type="GO" id="GO:0008168">
    <property type="term" value="F:methyltransferase activity"/>
    <property type="evidence" value="ECO:0007669"/>
    <property type="project" value="UniProtKB-KW"/>
</dbReference>
<evidence type="ECO:0000259" key="3">
    <source>
        <dbReference type="Pfam" id="PF13649"/>
    </source>
</evidence>
<evidence type="ECO:0000256" key="1">
    <source>
        <dbReference type="ARBA" id="ARBA00022603"/>
    </source>
</evidence>
<feature type="domain" description="Methyltransferase" evidence="3">
    <location>
        <begin position="52"/>
        <end position="141"/>
    </location>
</feature>
<accession>A0A402AYP8</accession>
<dbReference type="PANTHER" id="PTHR43861:SF1">
    <property type="entry name" value="TRANS-ACONITATE 2-METHYLTRANSFERASE"/>
    <property type="match status" value="1"/>
</dbReference>
<keyword evidence="2 4" id="KW-0808">Transferase</keyword>
<evidence type="ECO:0000313" key="5">
    <source>
        <dbReference type="Proteomes" id="UP000287188"/>
    </source>
</evidence>
<dbReference type="PANTHER" id="PTHR43861">
    <property type="entry name" value="TRANS-ACONITATE 2-METHYLTRANSFERASE-RELATED"/>
    <property type="match status" value="1"/>
</dbReference>
<proteinExistence type="predicted"/>